<dbReference type="EMBL" id="JAWDJW010002688">
    <property type="protein sequence ID" value="KAK3077597.1"/>
    <property type="molecule type" value="Genomic_DNA"/>
</dbReference>
<dbReference type="Proteomes" id="UP001186974">
    <property type="component" value="Unassembled WGS sequence"/>
</dbReference>
<comment type="caution">
    <text evidence="1">The sequence shown here is derived from an EMBL/GenBank/DDBJ whole genome shotgun (WGS) entry which is preliminary data.</text>
</comment>
<protein>
    <submittedName>
        <fullName evidence="1">Uncharacterized protein</fullName>
    </submittedName>
</protein>
<proteinExistence type="predicted"/>
<name>A0ACC3DLX1_9PEZI</name>
<reference evidence="1" key="1">
    <citation type="submission" date="2024-09" db="EMBL/GenBank/DDBJ databases">
        <title>Black Yeasts Isolated from many extreme environments.</title>
        <authorList>
            <person name="Coleine C."/>
            <person name="Stajich J.E."/>
            <person name="Selbmann L."/>
        </authorList>
    </citation>
    <scope>NUCLEOTIDE SEQUENCE</scope>
    <source>
        <strain evidence="1">CCFEE 5737</strain>
    </source>
</reference>
<evidence type="ECO:0000313" key="1">
    <source>
        <dbReference type="EMBL" id="KAK3077597.1"/>
    </source>
</evidence>
<keyword evidence="2" id="KW-1185">Reference proteome</keyword>
<gene>
    <name evidence="1" type="ORF">LTS18_009809</name>
</gene>
<evidence type="ECO:0000313" key="2">
    <source>
        <dbReference type="Proteomes" id="UP001186974"/>
    </source>
</evidence>
<accession>A0ACC3DLX1</accession>
<sequence>TKILEEIIDRQCSSSEQIRQFVRTAVRIRGERFGLLDIVDFCSSNLDQPRKLSDKPRPSLTLNDLHDIVYVIGDVEDVTTACGHAMLDDLAQIYADHASSSTIITAIEQHRIRRAVWRLRLIVDLFVVSPRLNATLMDSYYPVDNDSLELYIPKAVMVFMNQMAVFEHAETRTAFQVLATMDSGRQSIGNGLGHFRVSHLLSRLQCEYNSRSVIYEAIMDTRKKDSSPKRPRLPFRTINTLLLNDNVRYKWPEPVLSGANAPSMAARSTRDCRNLFRFQDLPADVHRLGFDFWDSDKMAEEMLSSGLPQESITKLMVMYEKKAFERIQKRMAALGC</sequence>
<feature type="non-terminal residue" evidence="1">
    <location>
        <position position="1"/>
    </location>
</feature>
<organism evidence="1 2">
    <name type="scientific">Coniosporium uncinatum</name>
    <dbReference type="NCBI Taxonomy" id="93489"/>
    <lineage>
        <taxon>Eukaryota</taxon>
        <taxon>Fungi</taxon>
        <taxon>Dikarya</taxon>
        <taxon>Ascomycota</taxon>
        <taxon>Pezizomycotina</taxon>
        <taxon>Dothideomycetes</taxon>
        <taxon>Dothideomycetes incertae sedis</taxon>
        <taxon>Coniosporium</taxon>
    </lineage>
</organism>